<proteinExistence type="predicted"/>
<keyword evidence="1" id="KW-1133">Transmembrane helix</keyword>
<keyword evidence="1" id="KW-0812">Transmembrane</keyword>
<gene>
    <name evidence="3" type="ORF">Pla52o_49300</name>
</gene>
<sequence>MTRSRKPRRAAVTVEFAIAFPILLLFTFAGIEFSRVNMIRNTAINAAYEGARKGIVPGATSSECAQAATQLLNFVDISGGSAVVTPSTIQANTKAVTVTVTVPITSENSFIAPQYFLGRNIVTSVTLPREATF</sequence>
<dbReference type="Proteomes" id="UP000316304">
    <property type="component" value="Unassembled WGS sequence"/>
</dbReference>
<evidence type="ECO:0000259" key="2">
    <source>
        <dbReference type="Pfam" id="PF07811"/>
    </source>
</evidence>
<reference evidence="3 4" key="1">
    <citation type="submission" date="2019-02" db="EMBL/GenBank/DDBJ databases">
        <title>Deep-cultivation of Planctomycetes and their phenomic and genomic characterization uncovers novel biology.</title>
        <authorList>
            <person name="Wiegand S."/>
            <person name="Jogler M."/>
            <person name="Boedeker C."/>
            <person name="Pinto D."/>
            <person name="Vollmers J."/>
            <person name="Rivas-Marin E."/>
            <person name="Kohn T."/>
            <person name="Peeters S.H."/>
            <person name="Heuer A."/>
            <person name="Rast P."/>
            <person name="Oberbeckmann S."/>
            <person name="Bunk B."/>
            <person name="Jeske O."/>
            <person name="Meyerdierks A."/>
            <person name="Storesund J.E."/>
            <person name="Kallscheuer N."/>
            <person name="Luecker S."/>
            <person name="Lage O.M."/>
            <person name="Pohl T."/>
            <person name="Merkel B.J."/>
            <person name="Hornburger P."/>
            <person name="Mueller R.-W."/>
            <person name="Bruemmer F."/>
            <person name="Labrenz M."/>
            <person name="Spormann A.M."/>
            <person name="Op Den Camp H."/>
            <person name="Overmann J."/>
            <person name="Amann R."/>
            <person name="Jetten M.S.M."/>
            <person name="Mascher T."/>
            <person name="Medema M.H."/>
            <person name="Devos D.P."/>
            <person name="Kaster A.-K."/>
            <person name="Ovreas L."/>
            <person name="Rohde M."/>
            <person name="Galperin M.Y."/>
            <person name="Jogler C."/>
        </authorList>
    </citation>
    <scope>NUCLEOTIDE SEQUENCE [LARGE SCALE GENOMIC DNA]</scope>
    <source>
        <strain evidence="3 4">Pla52o</strain>
    </source>
</reference>
<feature type="transmembrane region" description="Helical" evidence="1">
    <location>
        <begin position="12"/>
        <end position="31"/>
    </location>
</feature>
<dbReference type="RefSeq" id="WP_197169441.1">
    <property type="nucleotide sequence ID" value="NZ_SJPT01000010.1"/>
</dbReference>
<dbReference type="EMBL" id="SJPT01000010">
    <property type="protein sequence ID" value="TWU17715.1"/>
    <property type="molecule type" value="Genomic_DNA"/>
</dbReference>
<keyword evidence="1" id="KW-0472">Membrane</keyword>
<accession>A0A5C6C0J4</accession>
<name>A0A5C6C0J4_9BACT</name>
<evidence type="ECO:0000313" key="3">
    <source>
        <dbReference type="EMBL" id="TWU17715.1"/>
    </source>
</evidence>
<evidence type="ECO:0000313" key="4">
    <source>
        <dbReference type="Proteomes" id="UP000316304"/>
    </source>
</evidence>
<organism evidence="3 4">
    <name type="scientific">Novipirellula galeiformis</name>
    <dbReference type="NCBI Taxonomy" id="2528004"/>
    <lineage>
        <taxon>Bacteria</taxon>
        <taxon>Pseudomonadati</taxon>
        <taxon>Planctomycetota</taxon>
        <taxon>Planctomycetia</taxon>
        <taxon>Pirellulales</taxon>
        <taxon>Pirellulaceae</taxon>
        <taxon>Novipirellula</taxon>
    </lineage>
</organism>
<dbReference type="InterPro" id="IPR012495">
    <property type="entry name" value="TadE-like_dom"/>
</dbReference>
<dbReference type="Pfam" id="PF07811">
    <property type="entry name" value="TadE"/>
    <property type="match status" value="1"/>
</dbReference>
<feature type="domain" description="TadE-like" evidence="2">
    <location>
        <begin position="11"/>
        <end position="52"/>
    </location>
</feature>
<keyword evidence="4" id="KW-1185">Reference proteome</keyword>
<protein>
    <submittedName>
        <fullName evidence="3">TadE-like protein</fullName>
    </submittedName>
</protein>
<comment type="caution">
    <text evidence="3">The sequence shown here is derived from an EMBL/GenBank/DDBJ whole genome shotgun (WGS) entry which is preliminary data.</text>
</comment>
<dbReference type="AlphaFoldDB" id="A0A5C6C0J4"/>
<evidence type="ECO:0000256" key="1">
    <source>
        <dbReference type="SAM" id="Phobius"/>
    </source>
</evidence>